<evidence type="ECO:0000256" key="4">
    <source>
        <dbReference type="ARBA" id="ARBA00011690"/>
    </source>
</evidence>
<dbReference type="InterPro" id="IPR013977">
    <property type="entry name" value="GcvT_C"/>
</dbReference>
<evidence type="ECO:0000256" key="11">
    <source>
        <dbReference type="ARBA" id="ARBA00031395"/>
    </source>
</evidence>
<gene>
    <name evidence="19" type="ordered locus">Spiaf_0481</name>
</gene>
<dbReference type="NCBIfam" id="TIGR00528">
    <property type="entry name" value="gcvT"/>
    <property type="match status" value="1"/>
</dbReference>
<dbReference type="KEGG" id="sfc:Spiaf_0481"/>
<feature type="domain" description="Aminomethyltransferase C-terminal" evidence="17">
    <location>
        <begin position="283"/>
        <end position="360"/>
    </location>
</feature>
<dbReference type="GO" id="GO:0005829">
    <property type="term" value="C:cytosol"/>
    <property type="evidence" value="ECO:0007669"/>
    <property type="project" value="TreeGrafter"/>
</dbReference>
<dbReference type="FunFam" id="3.90.1150.10:FF:000007">
    <property type="entry name" value="Glycine dehydrogenase (decarboxylating), mitochondrial"/>
    <property type="match status" value="1"/>
</dbReference>
<dbReference type="SUPFAM" id="SSF101790">
    <property type="entry name" value="Aminomethyltransferase beta-barrel domain"/>
    <property type="match status" value="1"/>
</dbReference>
<comment type="subunit">
    <text evidence="4">The glycine cleavage system is composed of four proteins: P, T, L and H.</text>
</comment>
<reference evidence="20" key="1">
    <citation type="journal article" date="2013" name="Stand. Genomic Sci.">
        <title>Complete genome sequence of the halophilic bacterium Spirochaeta africana type strain (Z-7692(T)) from the alkaline Lake Magadi in the East African Rift.</title>
        <authorList>
            <person name="Liolos K."/>
            <person name="Abt B."/>
            <person name="Scheuner C."/>
            <person name="Teshima H."/>
            <person name="Held B."/>
            <person name="Lapidus A."/>
            <person name="Nolan M."/>
            <person name="Lucas S."/>
            <person name="Deshpande S."/>
            <person name="Cheng J.F."/>
            <person name="Tapia R."/>
            <person name="Goodwin L.A."/>
            <person name="Pitluck S."/>
            <person name="Pagani I."/>
            <person name="Ivanova N."/>
            <person name="Mavromatis K."/>
            <person name="Mikhailova N."/>
            <person name="Huntemann M."/>
            <person name="Pati A."/>
            <person name="Chen A."/>
            <person name="Palaniappan K."/>
            <person name="Land M."/>
            <person name="Rohde M."/>
            <person name="Tindall B.J."/>
            <person name="Detter J.C."/>
            <person name="Goker M."/>
            <person name="Bristow J."/>
            <person name="Eisen J.A."/>
            <person name="Markowitz V."/>
            <person name="Hugenholtz P."/>
            <person name="Woyke T."/>
            <person name="Klenk H.P."/>
            <person name="Kyrpides N.C."/>
        </authorList>
    </citation>
    <scope>NUCLEOTIDE SEQUENCE</scope>
    <source>
        <strain evidence="20">ATCC 700263 / DSM 8902 / Z-7692</strain>
    </source>
</reference>
<accession>H9UGE1</accession>
<feature type="modified residue" description="N6-(pyridoxal phosphate)lysine" evidence="14">
    <location>
        <position position="1088"/>
    </location>
</feature>
<dbReference type="FunFam" id="3.40.640.10:FF:000224">
    <property type="entry name" value="Probable glycine dehydrogenase (decarboxylating) subunit 2"/>
    <property type="match status" value="1"/>
</dbReference>
<dbReference type="Pfam" id="PF01571">
    <property type="entry name" value="GCV_T"/>
    <property type="match status" value="1"/>
</dbReference>
<evidence type="ECO:0000256" key="3">
    <source>
        <dbReference type="ARBA" id="ARBA00010756"/>
    </source>
</evidence>
<comment type="cofactor">
    <cofactor evidence="1 14">
        <name>pyridoxal 5'-phosphate</name>
        <dbReference type="ChEBI" id="CHEBI:597326"/>
    </cofactor>
</comment>
<dbReference type="GO" id="GO:0004375">
    <property type="term" value="F:glycine dehydrogenase (decarboxylating) activity"/>
    <property type="evidence" value="ECO:0007669"/>
    <property type="project" value="UniProtKB-EC"/>
</dbReference>
<organism evidence="19 20">
    <name type="scientific">Spirochaeta africana (strain ATCC 700263 / DSM 8902 / Z-7692)</name>
    <dbReference type="NCBI Taxonomy" id="889378"/>
    <lineage>
        <taxon>Bacteria</taxon>
        <taxon>Pseudomonadati</taxon>
        <taxon>Spirochaetota</taxon>
        <taxon>Spirochaetia</taxon>
        <taxon>Spirochaetales</taxon>
        <taxon>Spirochaetaceae</taxon>
        <taxon>Spirochaeta</taxon>
    </lineage>
</organism>
<evidence type="ECO:0000313" key="20">
    <source>
        <dbReference type="Proteomes" id="UP000007383"/>
    </source>
</evidence>
<evidence type="ECO:0000313" key="19">
    <source>
        <dbReference type="EMBL" id="AFG36584.1"/>
    </source>
</evidence>
<evidence type="ECO:0000259" key="16">
    <source>
        <dbReference type="Pfam" id="PF02347"/>
    </source>
</evidence>
<dbReference type="NCBIfam" id="NF003346">
    <property type="entry name" value="PRK04366.1"/>
    <property type="match status" value="1"/>
</dbReference>
<dbReference type="GO" id="GO:0008483">
    <property type="term" value="F:transaminase activity"/>
    <property type="evidence" value="ECO:0007669"/>
    <property type="project" value="UniProtKB-KW"/>
</dbReference>
<dbReference type="eggNOG" id="COG1003">
    <property type="taxonomic scope" value="Bacteria"/>
</dbReference>
<name>H9UGE1_SPIAZ</name>
<dbReference type="InterPro" id="IPR015422">
    <property type="entry name" value="PyrdxlP-dep_Trfase_small"/>
</dbReference>
<dbReference type="Pfam" id="PF02347">
    <property type="entry name" value="GDC-P"/>
    <property type="match status" value="2"/>
</dbReference>
<evidence type="ECO:0000259" key="18">
    <source>
        <dbReference type="Pfam" id="PF21478"/>
    </source>
</evidence>
<comment type="function">
    <text evidence="2">The glycine cleavage system catalyzes the degradation of glycine. The P protein binds the alpha-amino group of glycine through its pyridoxal phosphate cofactor; CO(2) is released and the remaining methylamine moiety is then transferred to the lipoamide cofactor of the H protein.</text>
</comment>
<dbReference type="Gene3D" id="3.30.1360.120">
    <property type="entry name" value="Probable tRNA modification gtpase trme, domain 1"/>
    <property type="match status" value="1"/>
</dbReference>
<dbReference type="EMBL" id="CP003282">
    <property type="protein sequence ID" value="AFG36584.1"/>
    <property type="molecule type" value="Genomic_DNA"/>
</dbReference>
<dbReference type="STRING" id="889378.Spiaf_0481"/>
<feature type="domain" description="Glycine cleavage system P-protein N-terminal" evidence="16">
    <location>
        <begin position="380"/>
        <end position="812"/>
    </location>
</feature>
<dbReference type="SUPFAM" id="SSF53383">
    <property type="entry name" value="PLP-dependent transferases"/>
    <property type="match status" value="2"/>
</dbReference>
<evidence type="ECO:0000256" key="14">
    <source>
        <dbReference type="PIRSR" id="PIRSR603437-50"/>
    </source>
</evidence>
<dbReference type="InterPro" id="IPR015421">
    <property type="entry name" value="PyrdxlP-dep_Trfase_major"/>
</dbReference>
<dbReference type="Pfam" id="PF08669">
    <property type="entry name" value="GCV_T_C"/>
    <property type="match status" value="1"/>
</dbReference>
<proteinExistence type="inferred from homology"/>
<dbReference type="GO" id="GO:0030170">
    <property type="term" value="F:pyridoxal phosphate binding"/>
    <property type="evidence" value="ECO:0007669"/>
    <property type="project" value="TreeGrafter"/>
</dbReference>
<feature type="domain" description="GCVT N-terminal" evidence="15">
    <location>
        <begin position="10"/>
        <end position="264"/>
    </location>
</feature>
<keyword evidence="20" id="KW-1185">Reference proteome</keyword>
<feature type="domain" description="Glycine dehydrogenase C-terminal" evidence="18">
    <location>
        <begin position="1166"/>
        <end position="1287"/>
    </location>
</feature>
<keyword evidence="10" id="KW-0560">Oxidoreductase</keyword>
<comment type="catalytic activity">
    <reaction evidence="12">
        <text>N(6)-[(R)-S(8)-aminomethyldihydrolipoyl]-L-lysyl-[protein] + (6S)-5,6,7,8-tetrahydrofolate = N(6)-[(R)-dihydrolipoyl]-L-lysyl-[protein] + (6R)-5,10-methylene-5,6,7,8-tetrahydrofolate + NH4(+)</text>
        <dbReference type="Rhea" id="RHEA:16945"/>
        <dbReference type="Rhea" id="RHEA-COMP:10475"/>
        <dbReference type="Rhea" id="RHEA-COMP:10492"/>
        <dbReference type="ChEBI" id="CHEBI:15636"/>
        <dbReference type="ChEBI" id="CHEBI:28938"/>
        <dbReference type="ChEBI" id="CHEBI:57453"/>
        <dbReference type="ChEBI" id="CHEBI:83100"/>
        <dbReference type="ChEBI" id="CHEBI:83143"/>
        <dbReference type="EC" id="2.1.2.10"/>
    </reaction>
</comment>
<dbReference type="InterPro" id="IPR049316">
    <property type="entry name" value="GDC-P_C"/>
</dbReference>
<keyword evidence="7" id="KW-0032">Aminotransferase</keyword>
<dbReference type="Pfam" id="PF21478">
    <property type="entry name" value="GcvP2_C"/>
    <property type="match status" value="1"/>
</dbReference>
<evidence type="ECO:0000256" key="8">
    <source>
        <dbReference type="ARBA" id="ARBA00022679"/>
    </source>
</evidence>
<dbReference type="GO" id="GO:0016594">
    <property type="term" value="F:glycine binding"/>
    <property type="evidence" value="ECO:0007669"/>
    <property type="project" value="TreeGrafter"/>
</dbReference>
<dbReference type="GO" id="GO:0005960">
    <property type="term" value="C:glycine cleavage complex"/>
    <property type="evidence" value="ECO:0007669"/>
    <property type="project" value="InterPro"/>
</dbReference>
<evidence type="ECO:0000256" key="5">
    <source>
        <dbReference type="ARBA" id="ARBA00012134"/>
    </source>
</evidence>
<dbReference type="PANTHER" id="PTHR11773:SF1">
    <property type="entry name" value="GLYCINE DEHYDROGENASE (DECARBOXYLATING), MITOCHONDRIAL"/>
    <property type="match status" value="1"/>
</dbReference>
<evidence type="ECO:0000259" key="15">
    <source>
        <dbReference type="Pfam" id="PF01571"/>
    </source>
</evidence>
<dbReference type="PANTHER" id="PTHR11773">
    <property type="entry name" value="GLYCINE DEHYDROGENASE, DECARBOXYLATING"/>
    <property type="match status" value="1"/>
</dbReference>
<dbReference type="Gene3D" id="3.90.1150.10">
    <property type="entry name" value="Aspartate Aminotransferase, domain 1"/>
    <property type="match status" value="2"/>
</dbReference>
<comment type="similarity">
    <text evidence="3">Belongs to the GcvP family.</text>
</comment>
<evidence type="ECO:0000256" key="2">
    <source>
        <dbReference type="ARBA" id="ARBA00003788"/>
    </source>
</evidence>
<dbReference type="Gene3D" id="3.40.640.10">
    <property type="entry name" value="Type I PLP-dependent aspartate aminotransferase-like (Major domain)"/>
    <property type="match status" value="2"/>
</dbReference>
<keyword evidence="8" id="KW-0808">Transferase</keyword>
<dbReference type="RefSeq" id="WP_014454581.1">
    <property type="nucleotide sequence ID" value="NC_017098.1"/>
</dbReference>
<dbReference type="InterPro" id="IPR006222">
    <property type="entry name" value="GCVT_N"/>
</dbReference>
<evidence type="ECO:0000256" key="13">
    <source>
        <dbReference type="ARBA" id="ARBA00049026"/>
    </source>
</evidence>
<sequence>MDLRTTPLDAEHRALGAKMAGFAGWQMPLHYPAGAIEEHRLVRHSAGLFDISHMGRIEVHGHQAVDALSHLLTADIRRLAPFEACYALLCGPDGGILDDVFVYRLADRCLVVVNAANCSRDLAHMREHSAGFAAAFRDITSSTAMLALQGPSALAAIEPLLGRSVDWPRLYLHEGVLHDAPVLLCRTGYTGEDGLELICPADTAVALWRDLLEAADTAGIQAGPAGLAARDSLRFEPGFPLYGNELTPHITPVEARLMWACRMDHEFIGREAIIERKASPAIRLVSFVMEQPGVPRHGCEVYSPDGQRIGWVTSGLRAPSLNAFAGNAYVETAWAGRDQELLIEIRGSRKLARTARRPLYRPSYRASRLPAQPEYGELVQRHIGPTAAQRDAMLKAIGCPDMPTLIQQTIPDDILHRTALRLPAAAGEQELQAELAAIAGRNIVHHPLIGQGYYGTILPAVIRRNILENPAWYTQYTPYQAEISQGRLEALLNFQTMIIDLTGLEAANASLLDEATAAAEAMLLCRRAMPRSSTADHFFLDAECHPQTLEVVSGRAEAQGIHLVVGNTEQLMELLQHPDRVFGGLFQYPGSTGAARIPREEIQALHDAGALAAVAADPLALTLLPEPAAFGADIAIGSTQRFGQPLGFGGPHAAYIAARDGLLRQIPGRLVGVSRDRLGNSAIRLALQTREQHIRRDRATSNICTAQVLPAILASMYAVYHGADGLREIATRIRRYTWAVAELLRRRGYQLSSLPGFDTITITGLQPEECRGLMMRAEHLGYLLRRSGPRQLSLSLDETVAEHDIVRLLQAFPVCTPDGRVSEHLFSITCAELEQLLDACPELPAELQRRSSFLQAEAFIRGRSETEIQRYMARLQQRDLSLTHSMIPLGSCTMKLNPAIAMEAITLPGFANLHPFAPAGHARGYRDLIAALSDYLARITGLPGVTMQPNSGAQGEYAGLMIIRAYHRSRGDQERTICLVPDSAHGTNPASAVMAGYRVVTLPSAANGSIDLAALDQQLQQHADSVGAIMITYPSTHGVFDENIRAVTRKVHDAGGQVYLDGANLNAMVGLSSPAAVGADVCHLNLHKTFAIPHGGGGPGMGPVCTAAHLIPFLPPQGYYDTAAAIPDGDPPPAPPVSAAPFGSPGILPITYAYIRMMGPAGLRLASETAVLNANYIAARLQEHYPISYRNARGRVAHECILDLRQLQKHSGITVEDVAKRLIDYGFHAPTMSWPEPGTLMIEPTESESLPELDRFCAAMIAIRQEIQAVTDGAVDRDNNLLRNAPHTLAELTAADWPHPYSREQAAFPLDWVREHKFWPAVARVDNVFGDRHPVCACPM</sequence>
<comment type="catalytic activity">
    <reaction evidence="13">
        <text>N(6)-[(R)-lipoyl]-L-lysyl-[glycine-cleavage complex H protein] + glycine + H(+) = N(6)-[(R)-S(8)-aminomethyldihydrolipoyl]-L-lysyl-[glycine-cleavage complex H protein] + CO2</text>
        <dbReference type="Rhea" id="RHEA:24304"/>
        <dbReference type="Rhea" id="RHEA-COMP:10494"/>
        <dbReference type="Rhea" id="RHEA-COMP:10495"/>
        <dbReference type="ChEBI" id="CHEBI:15378"/>
        <dbReference type="ChEBI" id="CHEBI:16526"/>
        <dbReference type="ChEBI" id="CHEBI:57305"/>
        <dbReference type="ChEBI" id="CHEBI:83099"/>
        <dbReference type="ChEBI" id="CHEBI:83143"/>
        <dbReference type="EC" id="1.4.4.2"/>
    </reaction>
</comment>
<dbReference type="InterPro" id="IPR029043">
    <property type="entry name" value="GcvT/YgfZ_C"/>
</dbReference>
<dbReference type="SUPFAM" id="SSF103025">
    <property type="entry name" value="Folate-binding domain"/>
    <property type="match status" value="1"/>
</dbReference>
<dbReference type="FunFam" id="3.40.640.10:FF:000199">
    <property type="entry name" value="Glycine dehydrogenase [decarboxylating], mitochondrial"/>
    <property type="match status" value="1"/>
</dbReference>
<evidence type="ECO:0000256" key="1">
    <source>
        <dbReference type="ARBA" id="ARBA00001933"/>
    </source>
</evidence>
<dbReference type="HOGENOM" id="CLU_004620_1_1_12"/>
<dbReference type="PATRIC" id="fig|889378.3.peg.490"/>
<dbReference type="NCBIfam" id="TIGR00461">
    <property type="entry name" value="gcvP"/>
    <property type="match status" value="1"/>
</dbReference>
<dbReference type="Proteomes" id="UP000007383">
    <property type="component" value="Chromosome"/>
</dbReference>
<dbReference type="GO" id="GO:0004047">
    <property type="term" value="F:aminomethyltransferase activity"/>
    <property type="evidence" value="ECO:0007669"/>
    <property type="project" value="UniProtKB-EC"/>
</dbReference>
<dbReference type="InterPro" id="IPR015424">
    <property type="entry name" value="PyrdxlP-dep_Trfase"/>
</dbReference>
<dbReference type="InterPro" id="IPR006223">
    <property type="entry name" value="GcvT"/>
</dbReference>
<evidence type="ECO:0000256" key="7">
    <source>
        <dbReference type="ARBA" id="ARBA00022576"/>
    </source>
</evidence>
<dbReference type="InterPro" id="IPR003437">
    <property type="entry name" value="GcvP"/>
</dbReference>
<evidence type="ECO:0000256" key="12">
    <source>
        <dbReference type="ARBA" id="ARBA00047665"/>
    </source>
</evidence>
<evidence type="ECO:0000256" key="9">
    <source>
        <dbReference type="ARBA" id="ARBA00022898"/>
    </source>
</evidence>
<dbReference type="eggNOG" id="COG0403">
    <property type="taxonomic scope" value="Bacteria"/>
</dbReference>
<evidence type="ECO:0000259" key="17">
    <source>
        <dbReference type="Pfam" id="PF08669"/>
    </source>
</evidence>
<dbReference type="EC" id="1.4.4.2" evidence="5"/>
<feature type="domain" description="Glycine cleavage system P-protein N-terminal" evidence="16">
    <location>
        <begin position="823"/>
        <end position="1109"/>
    </location>
</feature>
<protein>
    <recommendedName>
        <fullName evidence="11">Glycine cleavage system T protein</fullName>
        <ecNumber evidence="5">1.4.4.2</ecNumber>
        <ecNumber evidence="6">2.1.2.10</ecNumber>
    </recommendedName>
</protein>
<dbReference type="InterPro" id="IPR049315">
    <property type="entry name" value="GDC-P_N"/>
</dbReference>
<dbReference type="OrthoDB" id="9801272at2"/>
<dbReference type="InterPro" id="IPR020581">
    <property type="entry name" value="GDC_P"/>
</dbReference>
<evidence type="ECO:0000256" key="10">
    <source>
        <dbReference type="ARBA" id="ARBA00023002"/>
    </source>
</evidence>
<dbReference type="InterPro" id="IPR027266">
    <property type="entry name" value="TrmE/GcvT-like"/>
</dbReference>
<evidence type="ECO:0000256" key="6">
    <source>
        <dbReference type="ARBA" id="ARBA00012616"/>
    </source>
</evidence>
<dbReference type="NCBIfam" id="NF001567">
    <property type="entry name" value="PRK00389.1"/>
    <property type="match status" value="1"/>
</dbReference>
<keyword evidence="9 14" id="KW-0663">Pyridoxal phosphate</keyword>
<dbReference type="EC" id="2.1.2.10" evidence="6"/>
<dbReference type="GO" id="GO:0019464">
    <property type="term" value="P:glycine decarboxylation via glycine cleavage system"/>
    <property type="evidence" value="ECO:0007669"/>
    <property type="project" value="TreeGrafter"/>
</dbReference>